<dbReference type="PANTHER" id="PTHR31392">
    <property type="entry name" value="ALPHA-1,3-MANNOSYLTRANSFERASE MNN1-RELATED"/>
    <property type="match status" value="1"/>
</dbReference>
<dbReference type="EMBL" id="JAENGY010000574">
    <property type="protein sequence ID" value="KAG6960137.1"/>
    <property type="molecule type" value="Genomic_DNA"/>
</dbReference>
<accession>A0A8J5IFZ6</accession>
<evidence type="ECO:0000256" key="5">
    <source>
        <dbReference type="ARBA" id="ARBA00022692"/>
    </source>
</evidence>
<reference evidence="12" key="1">
    <citation type="submission" date="2021-01" db="EMBL/GenBank/DDBJ databases">
        <title>Phytophthora aleatoria, a newly-described species from Pinus radiata is distinct from Phytophthora cactorum isolates based on comparative genomics.</title>
        <authorList>
            <person name="Mcdougal R."/>
            <person name="Panda P."/>
            <person name="Williams N."/>
            <person name="Studholme D.J."/>
        </authorList>
    </citation>
    <scope>NUCLEOTIDE SEQUENCE</scope>
    <source>
        <strain evidence="12">NZFS 4037</strain>
    </source>
</reference>
<dbReference type="Proteomes" id="UP000709295">
    <property type="component" value="Unassembled WGS sequence"/>
</dbReference>
<evidence type="ECO:0000256" key="9">
    <source>
        <dbReference type="ARBA" id="ARBA00023180"/>
    </source>
</evidence>
<evidence type="ECO:0000256" key="1">
    <source>
        <dbReference type="ARBA" id="ARBA00004606"/>
    </source>
</evidence>
<evidence type="ECO:0000313" key="12">
    <source>
        <dbReference type="EMBL" id="KAG6960137.1"/>
    </source>
</evidence>
<feature type="compositionally biased region" description="Polar residues" evidence="10">
    <location>
        <begin position="403"/>
        <end position="412"/>
    </location>
</feature>
<keyword evidence="6" id="KW-0735">Signal-anchor</keyword>
<feature type="region of interest" description="Disordered" evidence="10">
    <location>
        <begin position="386"/>
        <end position="415"/>
    </location>
</feature>
<name>A0A8J5IFZ6_9STRA</name>
<evidence type="ECO:0000256" key="7">
    <source>
        <dbReference type="ARBA" id="ARBA00022989"/>
    </source>
</evidence>
<evidence type="ECO:0000256" key="8">
    <source>
        <dbReference type="ARBA" id="ARBA00023136"/>
    </source>
</evidence>
<keyword evidence="7 11" id="KW-1133">Transmembrane helix</keyword>
<gene>
    <name evidence="12" type="ORF">JG688_00009752</name>
</gene>
<dbReference type="InterPro" id="IPR022751">
    <property type="entry name" value="Alpha_mannosyltransferase"/>
</dbReference>
<feature type="transmembrane region" description="Helical" evidence="11">
    <location>
        <begin position="449"/>
        <end position="471"/>
    </location>
</feature>
<feature type="region of interest" description="Disordered" evidence="10">
    <location>
        <begin position="1"/>
        <end position="38"/>
    </location>
</feature>
<evidence type="ECO:0000256" key="11">
    <source>
        <dbReference type="SAM" id="Phobius"/>
    </source>
</evidence>
<dbReference type="GO" id="GO:0000033">
    <property type="term" value="F:alpha-1,3-mannosyltransferase activity"/>
    <property type="evidence" value="ECO:0007669"/>
    <property type="project" value="TreeGrafter"/>
</dbReference>
<dbReference type="GO" id="GO:0016020">
    <property type="term" value="C:membrane"/>
    <property type="evidence" value="ECO:0007669"/>
    <property type="project" value="UniProtKB-SubCell"/>
</dbReference>
<evidence type="ECO:0000256" key="10">
    <source>
        <dbReference type="SAM" id="MobiDB-lite"/>
    </source>
</evidence>
<keyword evidence="3" id="KW-0328">Glycosyltransferase</keyword>
<dbReference type="GO" id="GO:0005794">
    <property type="term" value="C:Golgi apparatus"/>
    <property type="evidence" value="ECO:0007669"/>
    <property type="project" value="TreeGrafter"/>
</dbReference>
<protein>
    <submittedName>
        <fullName evidence="12">Uncharacterized protein</fullName>
    </submittedName>
</protein>
<comment type="similarity">
    <text evidence="2">Belongs to the MNN1/MNT family.</text>
</comment>
<feature type="transmembrane region" description="Helical" evidence="11">
    <location>
        <begin position="43"/>
        <end position="61"/>
    </location>
</feature>
<evidence type="ECO:0000256" key="6">
    <source>
        <dbReference type="ARBA" id="ARBA00022968"/>
    </source>
</evidence>
<keyword evidence="5 11" id="KW-0812">Transmembrane</keyword>
<dbReference type="PANTHER" id="PTHR31392:SF1">
    <property type="entry name" value="ALPHA-1,3-MANNOSYLTRANSFERASE MNN1-RELATED"/>
    <property type="match status" value="1"/>
</dbReference>
<evidence type="ECO:0000256" key="2">
    <source>
        <dbReference type="ARBA" id="ARBA00009105"/>
    </source>
</evidence>
<organism evidence="12 13">
    <name type="scientific">Phytophthora aleatoria</name>
    <dbReference type="NCBI Taxonomy" id="2496075"/>
    <lineage>
        <taxon>Eukaryota</taxon>
        <taxon>Sar</taxon>
        <taxon>Stramenopiles</taxon>
        <taxon>Oomycota</taxon>
        <taxon>Peronosporomycetes</taxon>
        <taxon>Peronosporales</taxon>
        <taxon>Peronosporaceae</taxon>
        <taxon>Phytophthora</taxon>
    </lineage>
</organism>
<keyword evidence="9" id="KW-0325">Glycoprotein</keyword>
<sequence>MYDSSTLVSRGGGNSNEISHADAMEAGRPVRSPATSTRSSSRTWTYVVTFLLVVVVMYATMPPSVHVQQLPANNLDVKPQRIVIHDDLPTVDISTHKPSSSQQGAKFDSTVKRDKGIIMCMHNDAVPMGLSLVRELRYRGCVHRERKVLTQEVAEIFRNWWVKPLAMYHTDITEVMLLDIDDVFMHDPAVLRTTEGYQKTGTTFFYDRVLFSREFFNQDVNGTSYLKRMLNDFDYAKYRLEPRAHPSKGLRRSYAYRGMTSHEQDSSLVVIDKSRSGQAMAIMFWLITEERFRREFSYGDKETFWISFELAQQDYFFSPWGVGGISSSTNKDLENHSDTLCGSIVQYMPVENQPSNFLYVNGKAMLNPFPVAMDKLGTATHNVLFNTNPTHITPPQRRKPNGRTRSGWNASATEPIDDDDLFLEGDMEASLPLNGSRAVATPPRSHRKLLVVLPLLIVAGMTAVALATGYLSDNNSHNSSSFATFEPSTVSPLKTFLNGDGSGTTWGAPEDGDIVIPHPESPYYQRGERFDRSVMRDRAIMICMHDGVLAMGLSLIRELRCLGNEELVQVYHCGQDELSVKSKDILFSSDNRIELVDVCSDLVEKKVLTQEIAKKFKNWWVKPLAMVHTDVRHVMLMDVDDIIVKDPAVLREVDGYKQTGTLFFYDRVFADCKEFVNDVDNKEKYLPRLFRNFNYNKFNITEGEDPSEHVLDSFAYRGKTCHEMDSSLVLIDKKRAGQAVFDVMLWFITKERFRFRYSHGDKETFWLSFELAHVPYSFSPWGVSVVSSTPNKDLAKHPDSLCGSILQYMPVASGDAEMLYVNGKALLDPYPQGIDYVPKAQWNNMFNTFPTHMTPRLPRTELNKTGHGKMYTECLIGLGATPLPTTFAGMLLRRRLHYLGIVTGVLGSLEHCETFQLLQTLSYISGLTYLAPGSDYRMVVADVPPTPRPTEIDDDLQDIETRPLTGVKAPVSPYRRRLLLLLPLLVLSGVIMVAVMTCYVDTSTKGTFHRFVFWQNADVSGTPHPGSSFYQRGKRFDVKVSRDRAVVLCMHDDVLAMGVSLIRELRCLGNEELIQVYHCGPDELSDDAIDLLLTVDNRLEIVDVLYHTDVRHAILMDVDDIIIEDPAILRDLEEYNKTGTTFFYDRVHANCKEFVNGDDGDGKYLPKLFSNFPYDRFNVTGGKNPSDHVLESYAYTGKTCHEMDSSLVLIDKERAGQTVMDIMLWFITKERFRFKYSFGDKETFRLSFEMAHVPYSFSPWGVSVVSSSPNKDAEKHPDSLCGSILQYLPDSGPDAEMLYINGKALLDPYPEGVDMITKMRSNNMFNTFPSLMTPRQEPVTTMVGMTVIIGTGGVDFGTGNSVASVSSSATFLAADVPVNVSHPNSQWYQRSGRFDETVGRDRGVVTCMHDGVLPLGLSLVRELRCLGNRELIQVCHCGQQELSNTSQELLLGADDRLELVDVCSDLVERGVINDKMAEQFRSWWIKPLAMYHTDIRHVMLMDVDDIFVKNPAVLRDLEGYRTTGTTFFYDRVVKNCRKFMSGMDGSLQYMDNLISTFDYKRFHITGEAKPSENALKSFAYNNNTCHEMDSSLVLIDKERVGQAAMDVMLWFVTEERFRYMFSFGDKETFWLSMEIAHVPYFFSPWGVSVVSSSPNKDMQEHPDTLCGSILQYMPVDDSNPEMLYVNGKALVDPYPSGVDGVATSRRQNLYNTFPTHMVPRQKRTATKPSRQQFTIECMVGLGSTPLPDSFAGALMRRRLHFLGVTTGVLGSLQHCETYELNF</sequence>
<evidence type="ECO:0000313" key="13">
    <source>
        <dbReference type="Proteomes" id="UP000709295"/>
    </source>
</evidence>
<dbReference type="Pfam" id="PF11051">
    <property type="entry name" value="Mannosyl_trans3"/>
    <property type="match status" value="4"/>
</dbReference>
<dbReference type="GO" id="GO:0006493">
    <property type="term" value="P:protein O-linked glycosylation"/>
    <property type="evidence" value="ECO:0007669"/>
    <property type="project" value="TreeGrafter"/>
</dbReference>
<keyword evidence="4" id="KW-0808">Transferase</keyword>
<comment type="caution">
    <text evidence="12">The sequence shown here is derived from an EMBL/GenBank/DDBJ whole genome shotgun (WGS) entry which is preliminary data.</text>
</comment>
<evidence type="ECO:0000256" key="3">
    <source>
        <dbReference type="ARBA" id="ARBA00022676"/>
    </source>
</evidence>
<evidence type="ECO:0000256" key="4">
    <source>
        <dbReference type="ARBA" id="ARBA00022679"/>
    </source>
</evidence>
<keyword evidence="8 11" id="KW-0472">Membrane</keyword>
<comment type="subcellular location">
    <subcellularLocation>
        <location evidence="1">Membrane</location>
        <topology evidence="1">Single-pass type II membrane protein</topology>
    </subcellularLocation>
</comment>
<keyword evidence="13" id="KW-1185">Reference proteome</keyword>
<feature type="transmembrane region" description="Helical" evidence="11">
    <location>
        <begin position="978"/>
        <end position="1000"/>
    </location>
</feature>
<proteinExistence type="inferred from homology"/>